<comment type="caution">
    <text evidence="5">The sequence shown here is derived from an EMBL/GenBank/DDBJ whole genome shotgun (WGS) entry which is preliminary data.</text>
</comment>
<keyword evidence="2" id="KW-0378">Hydrolase</keyword>
<organism evidence="5 6">
    <name type="scientific">Mongoliitalea lutea</name>
    <dbReference type="NCBI Taxonomy" id="849756"/>
    <lineage>
        <taxon>Bacteria</taxon>
        <taxon>Pseudomonadati</taxon>
        <taxon>Bacteroidota</taxon>
        <taxon>Cytophagia</taxon>
        <taxon>Cytophagales</taxon>
        <taxon>Cyclobacteriaceae</taxon>
        <taxon>Mongoliitalea</taxon>
    </lineage>
</organism>
<accession>A0A8J3CYL1</accession>
<reference evidence="5" key="1">
    <citation type="journal article" date="2014" name="Int. J. Syst. Evol. Microbiol.">
        <title>Complete genome sequence of Corynebacterium casei LMG S-19264T (=DSM 44701T), isolated from a smear-ripened cheese.</title>
        <authorList>
            <consortium name="US DOE Joint Genome Institute (JGI-PGF)"/>
            <person name="Walter F."/>
            <person name="Albersmeier A."/>
            <person name="Kalinowski J."/>
            <person name="Ruckert C."/>
        </authorList>
    </citation>
    <scope>NUCLEOTIDE SEQUENCE</scope>
    <source>
        <strain evidence="5">KCTC 23224</strain>
    </source>
</reference>
<evidence type="ECO:0000256" key="3">
    <source>
        <dbReference type="ARBA" id="ARBA00022839"/>
    </source>
</evidence>
<evidence type="ECO:0000259" key="4">
    <source>
        <dbReference type="Pfam" id="PF00149"/>
    </source>
</evidence>
<dbReference type="CDD" id="cd00840">
    <property type="entry name" value="MPP_Mre11_N"/>
    <property type="match status" value="1"/>
</dbReference>
<reference evidence="5" key="2">
    <citation type="submission" date="2020-09" db="EMBL/GenBank/DDBJ databases">
        <authorList>
            <person name="Sun Q."/>
            <person name="Kim S."/>
        </authorList>
    </citation>
    <scope>NUCLEOTIDE SEQUENCE</scope>
    <source>
        <strain evidence="5">KCTC 23224</strain>
    </source>
</reference>
<dbReference type="InterPro" id="IPR014577">
    <property type="entry name" value="UCP033093_metalloPase"/>
</dbReference>
<dbReference type="InterPro" id="IPR050535">
    <property type="entry name" value="DNA_Repair-Maintenance_Comp"/>
</dbReference>
<keyword evidence="3 5" id="KW-0269">Exonuclease</keyword>
<dbReference type="PANTHER" id="PTHR30337:SF0">
    <property type="entry name" value="NUCLEASE SBCCD SUBUNIT D"/>
    <property type="match status" value="1"/>
</dbReference>
<keyword evidence="1" id="KW-0540">Nuclease</keyword>
<protein>
    <submittedName>
        <fullName evidence="5">DNA repair exonuclease</fullName>
    </submittedName>
</protein>
<dbReference type="Gene3D" id="3.60.21.10">
    <property type="match status" value="1"/>
</dbReference>
<name>A0A8J3CYL1_9BACT</name>
<feature type="domain" description="Calcineurin-like phosphoesterase" evidence="4">
    <location>
        <begin position="4"/>
        <end position="185"/>
    </location>
</feature>
<dbReference type="Pfam" id="PF00149">
    <property type="entry name" value="Metallophos"/>
    <property type="match status" value="1"/>
</dbReference>
<dbReference type="AlphaFoldDB" id="A0A8J3CYL1"/>
<gene>
    <name evidence="5" type="primary">sbcD</name>
    <name evidence="5" type="ORF">GCM10008106_32480</name>
</gene>
<dbReference type="EMBL" id="BMYF01000023">
    <property type="protein sequence ID" value="GHB49184.1"/>
    <property type="molecule type" value="Genomic_DNA"/>
</dbReference>
<dbReference type="RefSeq" id="WP_189585182.1">
    <property type="nucleotide sequence ID" value="NZ_BMYF01000023.1"/>
</dbReference>
<dbReference type="PIRSF" id="PIRSF033093">
    <property type="entry name" value="UCP_ML1119"/>
    <property type="match status" value="1"/>
</dbReference>
<dbReference type="GO" id="GO:0004527">
    <property type="term" value="F:exonuclease activity"/>
    <property type="evidence" value="ECO:0007669"/>
    <property type="project" value="UniProtKB-KW"/>
</dbReference>
<dbReference type="Proteomes" id="UP000642809">
    <property type="component" value="Unassembled WGS sequence"/>
</dbReference>
<dbReference type="SUPFAM" id="SSF56300">
    <property type="entry name" value="Metallo-dependent phosphatases"/>
    <property type="match status" value="1"/>
</dbReference>
<dbReference type="InterPro" id="IPR041796">
    <property type="entry name" value="Mre11_N"/>
</dbReference>
<dbReference type="InterPro" id="IPR004843">
    <property type="entry name" value="Calcineurin-like_PHP"/>
</dbReference>
<evidence type="ECO:0000256" key="1">
    <source>
        <dbReference type="ARBA" id="ARBA00022722"/>
    </source>
</evidence>
<proteinExistence type="predicted"/>
<keyword evidence="6" id="KW-1185">Reference proteome</keyword>
<evidence type="ECO:0000256" key="2">
    <source>
        <dbReference type="ARBA" id="ARBA00022801"/>
    </source>
</evidence>
<evidence type="ECO:0000313" key="5">
    <source>
        <dbReference type="EMBL" id="GHB49184.1"/>
    </source>
</evidence>
<sequence length="392" mass="43314">MPITFIHTADWQIGKPYAGIEDADNRSKLGAYRIEAISNIAKLCKEHGASFVVVAGDLWDSVTPIKKWVSQTLKAIGEIPVPVYVIPGNHDHGAMGTVWHQSYFLEERLTLAPNLHLLLEAVPVELEEVILLPCPLLRRHVNSDLTEWLRSGTEIYQGLPNKARIVLAHGSVFEFGSASFEDEEEVGYTSANLLTLGKLPHHELDYIALGDWHGTKQIDAKSWYSGTPEPDRFPKGAGHDQGNVLLVTVDRGQVPTVKPLKTGTVSWLKHEISLTGDGGLEVFDASMLDLLGTRVGTDLLHLSLTGSLGLEAYLALEQKLDTYTNRLLRLKLENKVQLNPSAEELDSLQRSEKDPLIARVAAKLISIINQGGEQELIAREALKQLYFTTKAI</sequence>
<dbReference type="PANTHER" id="PTHR30337">
    <property type="entry name" value="COMPONENT OF ATP-DEPENDENT DSDNA EXONUCLEASE"/>
    <property type="match status" value="1"/>
</dbReference>
<evidence type="ECO:0000313" key="6">
    <source>
        <dbReference type="Proteomes" id="UP000642809"/>
    </source>
</evidence>
<dbReference type="InterPro" id="IPR029052">
    <property type="entry name" value="Metallo-depent_PP-like"/>
</dbReference>